<evidence type="ECO:0000313" key="2">
    <source>
        <dbReference type="EMBL" id="MBW0464724.1"/>
    </source>
</evidence>
<organism evidence="2 3">
    <name type="scientific">Austropuccinia psidii MF-1</name>
    <dbReference type="NCBI Taxonomy" id="1389203"/>
    <lineage>
        <taxon>Eukaryota</taxon>
        <taxon>Fungi</taxon>
        <taxon>Dikarya</taxon>
        <taxon>Basidiomycota</taxon>
        <taxon>Pucciniomycotina</taxon>
        <taxon>Pucciniomycetes</taxon>
        <taxon>Pucciniales</taxon>
        <taxon>Sphaerophragmiaceae</taxon>
        <taxon>Austropuccinia</taxon>
    </lineage>
</organism>
<dbReference type="AlphaFoldDB" id="A0A9Q3GEV3"/>
<name>A0A9Q3GEV3_9BASI</name>
<comment type="caution">
    <text evidence="2">The sequence shown here is derived from an EMBL/GenBank/DDBJ whole genome shotgun (WGS) entry which is preliminary data.</text>
</comment>
<feature type="compositionally biased region" description="Basic and acidic residues" evidence="1">
    <location>
        <begin position="7"/>
        <end position="16"/>
    </location>
</feature>
<feature type="region of interest" description="Disordered" evidence="1">
    <location>
        <begin position="1"/>
        <end position="32"/>
    </location>
</feature>
<reference evidence="2" key="1">
    <citation type="submission" date="2021-03" db="EMBL/GenBank/DDBJ databases">
        <title>Draft genome sequence of rust myrtle Austropuccinia psidii MF-1, a brazilian biotype.</title>
        <authorList>
            <person name="Quecine M.C."/>
            <person name="Pachon D.M.R."/>
            <person name="Bonatelli M.L."/>
            <person name="Correr F.H."/>
            <person name="Franceschini L.M."/>
            <person name="Leite T.F."/>
            <person name="Margarido G.R.A."/>
            <person name="Almeida C.A."/>
            <person name="Ferrarezi J.A."/>
            <person name="Labate C.A."/>
        </authorList>
    </citation>
    <scope>NUCLEOTIDE SEQUENCE</scope>
    <source>
        <strain evidence="2">MF-1</strain>
    </source>
</reference>
<feature type="region of interest" description="Disordered" evidence="1">
    <location>
        <begin position="45"/>
        <end position="84"/>
    </location>
</feature>
<dbReference type="Proteomes" id="UP000765509">
    <property type="component" value="Unassembled WGS sequence"/>
</dbReference>
<keyword evidence="3" id="KW-1185">Reference proteome</keyword>
<feature type="compositionally biased region" description="Polar residues" evidence="1">
    <location>
        <begin position="20"/>
        <end position="32"/>
    </location>
</feature>
<feature type="compositionally biased region" description="Basic and acidic residues" evidence="1">
    <location>
        <begin position="117"/>
        <end position="126"/>
    </location>
</feature>
<evidence type="ECO:0000256" key="1">
    <source>
        <dbReference type="SAM" id="MobiDB-lite"/>
    </source>
</evidence>
<proteinExistence type="predicted"/>
<feature type="compositionally biased region" description="Acidic residues" evidence="1">
    <location>
        <begin position="101"/>
        <end position="113"/>
    </location>
</feature>
<accession>A0A9Q3GEV3</accession>
<feature type="region of interest" description="Disordered" evidence="1">
    <location>
        <begin position="150"/>
        <end position="172"/>
    </location>
</feature>
<feature type="region of interest" description="Disordered" evidence="1">
    <location>
        <begin position="101"/>
        <end position="126"/>
    </location>
</feature>
<gene>
    <name evidence="2" type="ORF">O181_004439</name>
</gene>
<dbReference type="EMBL" id="AVOT02000864">
    <property type="protein sequence ID" value="MBW0464724.1"/>
    <property type="molecule type" value="Genomic_DNA"/>
</dbReference>
<sequence length="172" mass="20104">MSQFSEKTQDKFEKLHKNNVRSQEPINLQKTTIHTLQEGYAKLRKASEETNKRLKQRQTQRKSVEATKKKNSCHNFGPTDHYLNNFPKAKKNFYAIEKFPEEEFPTEDSESDSMGDVIREHSDDDHNSKEEFLVEYQEETQLGTQDIQLEAGMPQDTAKKSCVNTHKMHRPS</sequence>
<protein>
    <submittedName>
        <fullName evidence="2">Uncharacterized protein</fullName>
    </submittedName>
</protein>
<evidence type="ECO:0000313" key="3">
    <source>
        <dbReference type="Proteomes" id="UP000765509"/>
    </source>
</evidence>